<reference evidence="4 5" key="1">
    <citation type="submission" date="2023-06" db="EMBL/GenBank/DDBJ databases">
        <title>Black Yeasts Isolated from many extreme environments.</title>
        <authorList>
            <person name="Coleine C."/>
            <person name="Stajich J.E."/>
            <person name="Selbmann L."/>
        </authorList>
    </citation>
    <scope>NUCLEOTIDE SEQUENCE [LARGE SCALE GENOMIC DNA]</scope>
    <source>
        <strain evidence="4 5">CCFEE 5887</strain>
    </source>
</reference>
<dbReference type="Gene3D" id="3.60.10.10">
    <property type="entry name" value="Endonuclease/exonuclease/phosphatase"/>
    <property type="match status" value="1"/>
</dbReference>
<feature type="compositionally biased region" description="Basic and acidic residues" evidence="2">
    <location>
        <begin position="1"/>
        <end position="14"/>
    </location>
</feature>
<evidence type="ECO:0000259" key="3">
    <source>
        <dbReference type="SMART" id="SM00128"/>
    </source>
</evidence>
<dbReference type="GO" id="GO:0046856">
    <property type="term" value="P:phosphatidylinositol dephosphorylation"/>
    <property type="evidence" value="ECO:0007669"/>
    <property type="project" value="InterPro"/>
</dbReference>
<feature type="region of interest" description="Disordered" evidence="2">
    <location>
        <begin position="790"/>
        <end position="809"/>
    </location>
</feature>
<dbReference type="InterPro" id="IPR000300">
    <property type="entry name" value="IPPc"/>
</dbReference>
<keyword evidence="5" id="KW-1185">Reference proteome</keyword>
<gene>
    <name evidence="4" type="ORF">LTR25_000856</name>
</gene>
<feature type="region of interest" description="Disordered" evidence="2">
    <location>
        <begin position="1073"/>
        <end position="1105"/>
    </location>
</feature>
<feature type="region of interest" description="Disordered" evidence="2">
    <location>
        <begin position="142"/>
        <end position="161"/>
    </location>
</feature>
<dbReference type="Proteomes" id="UP001345827">
    <property type="component" value="Unassembled WGS sequence"/>
</dbReference>
<dbReference type="SMART" id="SM00128">
    <property type="entry name" value="IPPc"/>
    <property type="match status" value="1"/>
</dbReference>
<dbReference type="PANTHER" id="PTHR11200:SF300">
    <property type="entry name" value="TYPE II INOSITOL 1,4,5-TRISPHOSPHATE 5-PHOSPHATASE"/>
    <property type="match status" value="1"/>
</dbReference>
<feature type="compositionally biased region" description="Basic and acidic residues" evidence="2">
    <location>
        <begin position="1074"/>
        <end position="1090"/>
    </location>
</feature>
<evidence type="ECO:0000313" key="4">
    <source>
        <dbReference type="EMBL" id="KAK5545846.1"/>
    </source>
</evidence>
<keyword evidence="1" id="KW-0175">Coiled coil</keyword>
<dbReference type="Pfam" id="PF21310">
    <property type="entry name" value="OCRL-like_ASH"/>
    <property type="match status" value="1"/>
</dbReference>
<sequence>MSLRPDKSDDHRLSPEPWKSSDPWGSPGSKHHHFGGSKHHKAPGAYPPSPFSPDAQISAPHSLSAAVKARKSEYVRKKSMKIKIGTWNVASISGTEKDLGAWFVGGYGMRGLSQNMTGLTVDDDEADSDSDQNIESIEAQEARVRATKKQPTVPKNDVPGEASGDQIDLYVLGLQEVIDVSSMTEAIKPFTDPNPGKKWKRALKRALPPGYVKIAEEQLLGLLLLIYASPELAPSIGSVNTTSVGTGLMGYLGNKGAVSARLMLAETTRLCFVNCHLAAGADQTALNRRIWDTTQILNRTRFAPVSPDGEVVESGEESIGDEDFAFWFGDLNYRLDDIPGEDVRRLLLLHTRNEYDLENKSKRRIDSELGYVSPPSSDAVNHQKTHYEYNDAERPATASEAEPPLDPKSDPASLQTTIESLLAHDQLRRQQRLHKAFHEGWREGDINFLPTYKYDVGSVGMFDSGEKKRSPSWCDRILYRTRRDKETYEEKTKQLEEARKKDESLKARGIDQATAEHDVLFDYDPETDGLGYGDDYDEYDEQEDARHDAELVRTHEDYGDIIQLNNYTSHQRVLSSDHKPLDAVFTLTYDAVIPELKAKVHQEVARELDKAENEGRPALTVVVESHQSDEPISNADGAADVNAVSFGEVRYGVRKIRIITIANTGQIAASFSFVERPAESGEESLVAPQWLEVKADPDIMRQPEKGRGNVTSPMTLSPGETTSIELVVEITEGKLVQELNNGETKLEDILVLRIEHGRDHFIPIKGTWLQSAFFRSLEELVQAPDGGVRMLQSTESAESSGKGSRNHHSAPKELYALTEILPIYLERSTAEWGMIHDGQTPPWQYETVGISWPFSQHTWTFHEGEERSDLLAGIREAMDTARPLDTNFDPDVPCIVKLEVLAETLVKFLQSLHDGIISAETWSEVERRMITMERGKVEPSREGIQDMLMDPLSHHPIRSVSFTFITFLLTRMINELVPYGAPSSGSTVEAASSNTSRRSRASTMSSETGTEPSIYAEEAPGKRSLFSALRRRPTQSHSSSSGSMAAEFDIAESERRKRLVNAFSDIFAPIVIRSENDDRPKGKEKKALETRKKKVLEAFLDDRQP</sequence>
<dbReference type="AlphaFoldDB" id="A0AAV9QNK8"/>
<dbReference type="InterPro" id="IPR036691">
    <property type="entry name" value="Endo/exonu/phosph_ase_sf"/>
</dbReference>
<feature type="compositionally biased region" description="Low complexity" evidence="2">
    <location>
        <begin position="990"/>
        <end position="1008"/>
    </location>
</feature>
<feature type="region of interest" description="Disordered" evidence="2">
    <location>
        <begin position="1"/>
        <end position="57"/>
    </location>
</feature>
<feature type="region of interest" description="Disordered" evidence="2">
    <location>
        <begin position="982"/>
        <end position="1017"/>
    </location>
</feature>
<feature type="compositionally biased region" description="Basic residues" evidence="2">
    <location>
        <begin position="29"/>
        <end position="42"/>
    </location>
</feature>
<comment type="caution">
    <text evidence="4">The sequence shown here is derived from an EMBL/GenBank/DDBJ whole genome shotgun (WGS) entry which is preliminary data.</text>
</comment>
<evidence type="ECO:0000256" key="2">
    <source>
        <dbReference type="SAM" id="MobiDB-lite"/>
    </source>
</evidence>
<dbReference type="InterPro" id="IPR048869">
    <property type="entry name" value="OCRL-1_2_ASH"/>
</dbReference>
<feature type="domain" description="Inositol polyphosphate-related phosphatase" evidence="3">
    <location>
        <begin position="78"/>
        <end position="520"/>
    </location>
</feature>
<proteinExistence type="predicted"/>
<accession>A0AAV9QNK8</accession>
<dbReference type="InterPro" id="IPR013783">
    <property type="entry name" value="Ig-like_fold"/>
</dbReference>
<feature type="compositionally biased region" description="Polar residues" evidence="2">
    <location>
        <begin position="791"/>
        <end position="803"/>
    </location>
</feature>
<feature type="region of interest" description="Disordered" evidence="2">
    <location>
        <begin position="392"/>
        <end position="412"/>
    </location>
</feature>
<dbReference type="EMBL" id="JAXLQG010000001">
    <property type="protein sequence ID" value="KAK5545846.1"/>
    <property type="molecule type" value="Genomic_DNA"/>
</dbReference>
<dbReference type="Pfam" id="PF22669">
    <property type="entry name" value="Exo_endo_phos2"/>
    <property type="match status" value="2"/>
</dbReference>
<evidence type="ECO:0000313" key="5">
    <source>
        <dbReference type="Proteomes" id="UP001345827"/>
    </source>
</evidence>
<dbReference type="PANTHER" id="PTHR11200">
    <property type="entry name" value="INOSITOL 5-PHOSPHATASE"/>
    <property type="match status" value="1"/>
</dbReference>
<protein>
    <recommendedName>
        <fullName evidence="3">Inositol polyphosphate-related phosphatase domain-containing protein</fullName>
    </recommendedName>
</protein>
<feature type="coiled-coil region" evidence="1">
    <location>
        <begin position="478"/>
        <end position="508"/>
    </location>
</feature>
<dbReference type="InterPro" id="IPR046985">
    <property type="entry name" value="IP5"/>
</dbReference>
<dbReference type="Gene3D" id="2.60.40.10">
    <property type="entry name" value="Immunoglobulins"/>
    <property type="match status" value="1"/>
</dbReference>
<dbReference type="SUPFAM" id="SSF56219">
    <property type="entry name" value="DNase I-like"/>
    <property type="match status" value="1"/>
</dbReference>
<dbReference type="GO" id="GO:0004439">
    <property type="term" value="F:phosphatidylinositol-4,5-bisphosphate 5-phosphatase activity"/>
    <property type="evidence" value="ECO:0007669"/>
    <property type="project" value="TreeGrafter"/>
</dbReference>
<organism evidence="4 5">
    <name type="scientific">Vermiconidia calcicola</name>
    <dbReference type="NCBI Taxonomy" id="1690605"/>
    <lineage>
        <taxon>Eukaryota</taxon>
        <taxon>Fungi</taxon>
        <taxon>Dikarya</taxon>
        <taxon>Ascomycota</taxon>
        <taxon>Pezizomycotina</taxon>
        <taxon>Dothideomycetes</taxon>
        <taxon>Dothideomycetidae</taxon>
        <taxon>Mycosphaerellales</taxon>
        <taxon>Extremaceae</taxon>
        <taxon>Vermiconidia</taxon>
    </lineage>
</organism>
<name>A0AAV9QNK8_9PEZI</name>
<evidence type="ECO:0000256" key="1">
    <source>
        <dbReference type="SAM" id="Coils"/>
    </source>
</evidence>